<proteinExistence type="predicted"/>
<dbReference type="Proteomes" id="UP001151760">
    <property type="component" value="Unassembled WGS sequence"/>
</dbReference>
<protein>
    <submittedName>
        <fullName evidence="2">Uncharacterized protein</fullName>
    </submittedName>
</protein>
<evidence type="ECO:0000313" key="2">
    <source>
        <dbReference type="EMBL" id="GJT58576.1"/>
    </source>
</evidence>
<dbReference type="EMBL" id="BQNB010017031">
    <property type="protein sequence ID" value="GJT58576.1"/>
    <property type="molecule type" value="Genomic_DNA"/>
</dbReference>
<comment type="caution">
    <text evidence="2">The sequence shown here is derived from an EMBL/GenBank/DDBJ whole genome shotgun (WGS) entry which is preliminary data.</text>
</comment>
<sequence>MSSLLEPTSLLAANRTTKKMRRNHRSLSFKPLRRIGRMKASKKQLTLRRIPLCDSDEEGGRSDRRRKFIGEQRRRDCMSTAFLIVQYWEGGAPTGQRVAQGGDEGQCPLVGNTLFDHMYEREGGGRNKRVEPPLEGTCGSRRVDSPGRIHGDLLVEKASMKLRNLWPDDESTSLSITIGQALLRSVNVYPHSRLPIGLLNHDHVGNSINLEEKKRSSLADGLLAKIEALALRKLAMFEWDPLFSP</sequence>
<evidence type="ECO:0000256" key="1">
    <source>
        <dbReference type="SAM" id="MobiDB-lite"/>
    </source>
</evidence>
<reference evidence="2" key="2">
    <citation type="submission" date="2022-01" db="EMBL/GenBank/DDBJ databases">
        <authorList>
            <person name="Yamashiro T."/>
            <person name="Shiraishi A."/>
            <person name="Satake H."/>
            <person name="Nakayama K."/>
        </authorList>
    </citation>
    <scope>NUCLEOTIDE SEQUENCE</scope>
</reference>
<gene>
    <name evidence="2" type="ORF">Tco_1002109</name>
</gene>
<organism evidence="2 3">
    <name type="scientific">Tanacetum coccineum</name>
    <dbReference type="NCBI Taxonomy" id="301880"/>
    <lineage>
        <taxon>Eukaryota</taxon>
        <taxon>Viridiplantae</taxon>
        <taxon>Streptophyta</taxon>
        <taxon>Embryophyta</taxon>
        <taxon>Tracheophyta</taxon>
        <taxon>Spermatophyta</taxon>
        <taxon>Magnoliopsida</taxon>
        <taxon>eudicotyledons</taxon>
        <taxon>Gunneridae</taxon>
        <taxon>Pentapetalae</taxon>
        <taxon>asterids</taxon>
        <taxon>campanulids</taxon>
        <taxon>Asterales</taxon>
        <taxon>Asteraceae</taxon>
        <taxon>Asteroideae</taxon>
        <taxon>Anthemideae</taxon>
        <taxon>Anthemidinae</taxon>
        <taxon>Tanacetum</taxon>
    </lineage>
</organism>
<name>A0ABQ5F5E9_9ASTR</name>
<evidence type="ECO:0000313" key="3">
    <source>
        <dbReference type="Proteomes" id="UP001151760"/>
    </source>
</evidence>
<feature type="region of interest" description="Disordered" evidence="1">
    <location>
        <begin position="123"/>
        <end position="142"/>
    </location>
</feature>
<keyword evidence="3" id="KW-1185">Reference proteome</keyword>
<accession>A0ABQ5F5E9</accession>
<feature type="compositionally biased region" description="Basic and acidic residues" evidence="1">
    <location>
        <begin position="123"/>
        <end position="132"/>
    </location>
</feature>
<reference evidence="2" key="1">
    <citation type="journal article" date="2022" name="Int. J. Mol. Sci.">
        <title>Draft Genome of Tanacetum Coccineum: Genomic Comparison of Closely Related Tanacetum-Family Plants.</title>
        <authorList>
            <person name="Yamashiro T."/>
            <person name="Shiraishi A."/>
            <person name="Nakayama K."/>
            <person name="Satake H."/>
        </authorList>
    </citation>
    <scope>NUCLEOTIDE SEQUENCE</scope>
</reference>